<accession>A0A4Q9GYA6</accession>
<evidence type="ECO:0000256" key="1">
    <source>
        <dbReference type="SAM" id="SignalP"/>
    </source>
</evidence>
<comment type="caution">
    <text evidence="2">The sequence shown here is derived from an EMBL/GenBank/DDBJ whole genome shotgun (WGS) entry which is preliminary data.</text>
</comment>
<keyword evidence="3" id="KW-1185">Reference proteome</keyword>
<protein>
    <recommendedName>
        <fullName evidence="4">Lipoprotein</fullName>
    </recommendedName>
</protein>
<feature type="chain" id="PRO_5039313459" description="Lipoprotein" evidence="1">
    <location>
        <begin position="23"/>
        <end position="186"/>
    </location>
</feature>
<evidence type="ECO:0000313" key="3">
    <source>
        <dbReference type="Proteomes" id="UP000294194"/>
    </source>
</evidence>
<evidence type="ECO:0000313" key="2">
    <source>
        <dbReference type="EMBL" id="TBN57763.1"/>
    </source>
</evidence>
<dbReference type="EMBL" id="SISG01000001">
    <property type="protein sequence ID" value="TBN57763.1"/>
    <property type="molecule type" value="Genomic_DNA"/>
</dbReference>
<name>A0A4Q9GYA6_9MICO</name>
<reference evidence="3" key="1">
    <citation type="submission" date="2019-02" db="EMBL/GenBank/DDBJ databases">
        <title>Glaciihabitans arcticus sp. nov., a psychrotolerant bacterium isolated from polar soil.</title>
        <authorList>
            <person name="Dahal R.H."/>
        </authorList>
    </citation>
    <scope>NUCLEOTIDE SEQUENCE [LARGE SCALE GENOMIC DNA]</scope>
    <source>
        <strain evidence="3">RP-3-7</strain>
    </source>
</reference>
<dbReference type="AlphaFoldDB" id="A0A4Q9GYA6"/>
<proteinExistence type="predicted"/>
<sequence length="186" mass="19604">MSTGFTQRVLAALATVAVASLALTGCSDTADGEKAELTLAETKSPAQLLRNEAATRVPETVIDEVLKSQDFSSACQTAETDPEGLLRQWDSTVRLAVNADNGSRTKEILDELANSFVEQDWELGQFGGSSILELTSPDSPSVMHLSMVKADEETGEGGVIQITSSGPCVTTGGENSPEVVNLEERG</sequence>
<organism evidence="2 3">
    <name type="scientific">Glaciihabitans arcticus</name>
    <dbReference type="NCBI Taxonomy" id="2668039"/>
    <lineage>
        <taxon>Bacteria</taxon>
        <taxon>Bacillati</taxon>
        <taxon>Actinomycetota</taxon>
        <taxon>Actinomycetes</taxon>
        <taxon>Micrococcales</taxon>
        <taxon>Microbacteriaceae</taxon>
        <taxon>Glaciihabitans</taxon>
    </lineage>
</organism>
<gene>
    <name evidence="2" type="ORF">EYE40_10390</name>
</gene>
<feature type="signal peptide" evidence="1">
    <location>
        <begin position="1"/>
        <end position="22"/>
    </location>
</feature>
<evidence type="ECO:0008006" key="4">
    <source>
        <dbReference type="Google" id="ProtNLM"/>
    </source>
</evidence>
<dbReference type="Proteomes" id="UP000294194">
    <property type="component" value="Unassembled WGS sequence"/>
</dbReference>
<keyword evidence="1" id="KW-0732">Signal</keyword>
<dbReference type="RefSeq" id="WP_130981874.1">
    <property type="nucleotide sequence ID" value="NZ_SISG01000001.1"/>
</dbReference>